<dbReference type="Proteomes" id="UP000278627">
    <property type="component" value="Unassembled WGS sequence"/>
</dbReference>
<protein>
    <submittedName>
        <fullName evidence="3">IS6 family transposase</fullName>
    </submittedName>
</protein>
<dbReference type="EMBL" id="UZAD01000314">
    <property type="protein sequence ID" value="VDN83504.1"/>
    <property type="molecule type" value="Genomic_DNA"/>
</dbReference>
<gene>
    <name evidence="1" type="ORF">BPAG_LOCUS2318</name>
</gene>
<organism evidence="3">
    <name type="scientific">Brugia pahangi</name>
    <name type="common">Filarial nematode worm</name>
    <dbReference type="NCBI Taxonomy" id="6280"/>
    <lineage>
        <taxon>Eukaryota</taxon>
        <taxon>Metazoa</taxon>
        <taxon>Ecdysozoa</taxon>
        <taxon>Nematoda</taxon>
        <taxon>Chromadorea</taxon>
        <taxon>Rhabditida</taxon>
        <taxon>Spirurina</taxon>
        <taxon>Spiruromorpha</taxon>
        <taxon>Filarioidea</taxon>
        <taxon>Onchocercidae</taxon>
        <taxon>Brugia</taxon>
    </lineage>
</organism>
<keyword evidence="2" id="KW-1185">Reference proteome</keyword>
<reference evidence="1 2" key="2">
    <citation type="submission" date="2018-11" db="EMBL/GenBank/DDBJ databases">
        <authorList>
            <consortium name="Pathogen Informatics"/>
        </authorList>
    </citation>
    <scope>NUCLEOTIDE SEQUENCE [LARGE SCALE GENOMIC DNA]</scope>
</reference>
<name>A0A0N4T2C1_BRUPA</name>
<proteinExistence type="predicted"/>
<accession>A0A0N4T2C1</accession>
<dbReference type="AlphaFoldDB" id="A0A0N4T2C1"/>
<dbReference type="WBParaSite" id="BPAG_0000234801-mRNA-1">
    <property type="protein sequence ID" value="BPAG_0000234801-mRNA-1"/>
    <property type="gene ID" value="BPAG_0000234801"/>
</dbReference>
<evidence type="ECO:0000313" key="2">
    <source>
        <dbReference type="Proteomes" id="UP000278627"/>
    </source>
</evidence>
<evidence type="ECO:0000313" key="3">
    <source>
        <dbReference type="WBParaSite" id="BPAG_0000234801-mRNA-1"/>
    </source>
</evidence>
<sequence length="44" mass="5232">RFIRRLNSTRWLLERLAAFGFIHFLNIRSSLMQKIRPAMEAAIS</sequence>
<reference evidence="3" key="1">
    <citation type="submission" date="2017-02" db="UniProtKB">
        <authorList>
            <consortium name="WormBaseParasite"/>
        </authorList>
    </citation>
    <scope>IDENTIFICATION</scope>
</reference>
<evidence type="ECO:0000313" key="1">
    <source>
        <dbReference type="EMBL" id="VDN83504.1"/>
    </source>
</evidence>